<evidence type="ECO:0000256" key="2">
    <source>
        <dbReference type="ARBA" id="ARBA00023125"/>
    </source>
</evidence>
<dbReference type="EMBL" id="CP073078">
    <property type="protein sequence ID" value="QUD90549.1"/>
    <property type="molecule type" value="Genomic_DNA"/>
</dbReference>
<evidence type="ECO:0000313" key="6">
    <source>
        <dbReference type="Proteomes" id="UP000676409"/>
    </source>
</evidence>
<keyword evidence="6" id="KW-1185">Reference proteome</keyword>
<feature type="domain" description="HTH araC/xylS-type" evidence="4">
    <location>
        <begin position="207"/>
        <end position="308"/>
    </location>
</feature>
<dbReference type="Pfam" id="PF14525">
    <property type="entry name" value="AraC_binding_2"/>
    <property type="match status" value="1"/>
</dbReference>
<dbReference type="Gene3D" id="1.10.10.60">
    <property type="entry name" value="Homeodomain-like"/>
    <property type="match status" value="1"/>
</dbReference>
<dbReference type="InterPro" id="IPR050204">
    <property type="entry name" value="AraC_XylS_family_regulators"/>
</dbReference>
<dbReference type="RefSeq" id="WP_211940599.1">
    <property type="nucleotide sequence ID" value="NZ_CP073078.1"/>
</dbReference>
<dbReference type="PANTHER" id="PTHR46796">
    <property type="entry name" value="HTH-TYPE TRANSCRIPTIONAL ACTIVATOR RHAS-RELATED"/>
    <property type="match status" value="1"/>
</dbReference>
<gene>
    <name evidence="5" type="ORF">KCG34_12105</name>
</gene>
<dbReference type="PANTHER" id="PTHR46796:SF6">
    <property type="entry name" value="ARAC SUBFAMILY"/>
    <property type="match status" value="1"/>
</dbReference>
<dbReference type="KEGG" id="caul:KCG34_12105"/>
<organism evidence="5 6">
    <name type="scientific">Phenylobacterium montanum</name>
    <dbReference type="NCBI Taxonomy" id="2823693"/>
    <lineage>
        <taxon>Bacteria</taxon>
        <taxon>Pseudomonadati</taxon>
        <taxon>Pseudomonadota</taxon>
        <taxon>Alphaproteobacteria</taxon>
        <taxon>Caulobacterales</taxon>
        <taxon>Caulobacteraceae</taxon>
        <taxon>Phenylobacterium</taxon>
    </lineage>
</organism>
<dbReference type="Pfam" id="PF12833">
    <property type="entry name" value="HTH_18"/>
    <property type="match status" value="1"/>
</dbReference>
<evidence type="ECO:0000256" key="3">
    <source>
        <dbReference type="ARBA" id="ARBA00023163"/>
    </source>
</evidence>
<keyword evidence="1" id="KW-0805">Transcription regulation</keyword>
<evidence type="ECO:0000313" key="5">
    <source>
        <dbReference type="EMBL" id="QUD90549.1"/>
    </source>
</evidence>
<sequence>MQPEVRAAGYQTALRDYLAVAGFAAHVEVAPVRPRLIDASISLFRIGELHGAVHRINVPHRMAAAPPVGGISGLDFYLVTKGGLQLATDEGEIGLGAGEMALLRSEAALEAASAGVEMIALSMPAAMAASHPFGRDVAVNRPMPGGTGLSACLAAMLSTAAGRGDDLAAAEGAVLQAALLDAVLFLASAKPRLDEPEMSAQQAETLARLKSIALGALSEPELDPQSVARTAGVSVRTLHRLFNLSGITFGGWLRAERLERCRRELADPGQRRRTVASVAFSWGFNDISTFNRAFRDHYDLTPQALRRSLV</sequence>
<dbReference type="GO" id="GO:0003700">
    <property type="term" value="F:DNA-binding transcription factor activity"/>
    <property type="evidence" value="ECO:0007669"/>
    <property type="project" value="InterPro"/>
</dbReference>
<dbReference type="SMART" id="SM00342">
    <property type="entry name" value="HTH_ARAC"/>
    <property type="match status" value="1"/>
</dbReference>
<dbReference type="InterPro" id="IPR009057">
    <property type="entry name" value="Homeodomain-like_sf"/>
</dbReference>
<dbReference type="InterPro" id="IPR035418">
    <property type="entry name" value="AraC-bd_2"/>
</dbReference>
<dbReference type="GO" id="GO:0043565">
    <property type="term" value="F:sequence-specific DNA binding"/>
    <property type="evidence" value="ECO:0007669"/>
    <property type="project" value="InterPro"/>
</dbReference>
<dbReference type="InterPro" id="IPR018060">
    <property type="entry name" value="HTH_AraC"/>
</dbReference>
<proteinExistence type="predicted"/>
<dbReference type="SUPFAM" id="SSF46689">
    <property type="entry name" value="Homeodomain-like"/>
    <property type="match status" value="1"/>
</dbReference>
<protein>
    <submittedName>
        <fullName evidence="5">Helix-turn-helix domain-containing protein</fullName>
    </submittedName>
</protein>
<keyword evidence="3" id="KW-0804">Transcription</keyword>
<keyword evidence="2" id="KW-0238">DNA-binding</keyword>
<evidence type="ECO:0000256" key="1">
    <source>
        <dbReference type="ARBA" id="ARBA00023015"/>
    </source>
</evidence>
<dbReference type="Proteomes" id="UP000676409">
    <property type="component" value="Chromosome"/>
</dbReference>
<accession>A0A975G4R9</accession>
<reference evidence="5" key="1">
    <citation type="submission" date="2021-04" db="EMBL/GenBank/DDBJ databases">
        <title>The complete genome sequence of Caulobacter sp. S6.</title>
        <authorList>
            <person name="Tang Y."/>
            <person name="Ouyang W."/>
            <person name="Liu Q."/>
            <person name="Huang B."/>
            <person name="Guo Z."/>
            <person name="Lei P."/>
        </authorList>
    </citation>
    <scope>NUCLEOTIDE SEQUENCE</scope>
    <source>
        <strain evidence="5">S6</strain>
    </source>
</reference>
<evidence type="ECO:0000259" key="4">
    <source>
        <dbReference type="PROSITE" id="PS01124"/>
    </source>
</evidence>
<dbReference type="AlphaFoldDB" id="A0A975G4R9"/>
<name>A0A975G4R9_9CAUL</name>
<dbReference type="PROSITE" id="PS01124">
    <property type="entry name" value="HTH_ARAC_FAMILY_2"/>
    <property type="match status" value="1"/>
</dbReference>